<accession>A0A5B7GD26</accession>
<feature type="compositionally biased region" description="Polar residues" evidence="1">
    <location>
        <begin position="75"/>
        <end position="86"/>
    </location>
</feature>
<gene>
    <name evidence="2" type="ORF">E2C01_049011</name>
</gene>
<feature type="compositionally biased region" description="Acidic residues" evidence="1">
    <location>
        <begin position="47"/>
        <end position="61"/>
    </location>
</feature>
<keyword evidence="3" id="KW-1185">Reference proteome</keyword>
<reference evidence="2 3" key="1">
    <citation type="submission" date="2019-05" db="EMBL/GenBank/DDBJ databases">
        <title>Another draft genome of Portunus trituberculatus and its Hox gene families provides insights of decapod evolution.</title>
        <authorList>
            <person name="Jeong J.-H."/>
            <person name="Song I."/>
            <person name="Kim S."/>
            <person name="Choi T."/>
            <person name="Kim D."/>
            <person name="Ryu S."/>
            <person name="Kim W."/>
        </authorList>
    </citation>
    <scope>NUCLEOTIDE SEQUENCE [LARGE SCALE GENOMIC DNA]</scope>
    <source>
        <tissue evidence="2">Muscle</tissue>
    </source>
</reference>
<feature type="compositionally biased region" description="Polar residues" evidence="1">
    <location>
        <begin position="21"/>
        <end position="30"/>
    </location>
</feature>
<name>A0A5B7GD26_PORTR</name>
<evidence type="ECO:0000313" key="2">
    <source>
        <dbReference type="EMBL" id="MPC55078.1"/>
    </source>
</evidence>
<dbReference type="EMBL" id="VSRR010012867">
    <property type="protein sequence ID" value="MPC55078.1"/>
    <property type="molecule type" value="Genomic_DNA"/>
</dbReference>
<evidence type="ECO:0000256" key="1">
    <source>
        <dbReference type="SAM" id="MobiDB-lite"/>
    </source>
</evidence>
<organism evidence="2 3">
    <name type="scientific">Portunus trituberculatus</name>
    <name type="common">Swimming crab</name>
    <name type="synonym">Neptunus trituberculatus</name>
    <dbReference type="NCBI Taxonomy" id="210409"/>
    <lineage>
        <taxon>Eukaryota</taxon>
        <taxon>Metazoa</taxon>
        <taxon>Ecdysozoa</taxon>
        <taxon>Arthropoda</taxon>
        <taxon>Crustacea</taxon>
        <taxon>Multicrustacea</taxon>
        <taxon>Malacostraca</taxon>
        <taxon>Eumalacostraca</taxon>
        <taxon>Eucarida</taxon>
        <taxon>Decapoda</taxon>
        <taxon>Pleocyemata</taxon>
        <taxon>Brachyura</taxon>
        <taxon>Eubrachyura</taxon>
        <taxon>Portunoidea</taxon>
        <taxon>Portunidae</taxon>
        <taxon>Portuninae</taxon>
        <taxon>Portunus</taxon>
    </lineage>
</organism>
<feature type="compositionally biased region" description="Polar residues" evidence="1">
    <location>
        <begin position="1"/>
        <end position="11"/>
    </location>
</feature>
<feature type="region of interest" description="Disordered" evidence="1">
    <location>
        <begin position="1"/>
        <end position="86"/>
    </location>
</feature>
<proteinExistence type="predicted"/>
<protein>
    <submittedName>
        <fullName evidence="2">Uncharacterized protein</fullName>
    </submittedName>
</protein>
<dbReference type="Proteomes" id="UP000324222">
    <property type="component" value="Unassembled WGS sequence"/>
</dbReference>
<dbReference type="AlphaFoldDB" id="A0A5B7GD26"/>
<dbReference type="OrthoDB" id="310895at2759"/>
<comment type="caution">
    <text evidence="2">The sequence shown here is derived from an EMBL/GenBank/DDBJ whole genome shotgun (WGS) entry which is preliminary data.</text>
</comment>
<sequence>METVSGNSSDSPGGLGGASRSDPTSHPQNSDPDECTSDSSADSDYLPTDDDEEDSDFDSDDSSSWKSDSDCNSDLKITSSSQMPVS</sequence>
<feature type="compositionally biased region" description="Low complexity" evidence="1">
    <location>
        <begin position="62"/>
        <end position="74"/>
    </location>
</feature>
<evidence type="ECO:0000313" key="3">
    <source>
        <dbReference type="Proteomes" id="UP000324222"/>
    </source>
</evidence>